<accession>A0ABV9L3B4</accession>
<comment type="caution">
    <text evidence="2">The sequence shown here is derived from an EMBL/GenBank/DDBJ whole genome shotgun (WGS) entry which is preliminary data.</text>
</comment>
<dbReference type="Gene3D" id="2.40.160.20">
    <property type="match status" value="1"/>
</dbReference>
<sequence length="188" mass="20025">MKKYLLLSAIAMIVSIFSTNAQEAGKFRGGLDLGYAIPKGGGGIGAALEFKYNLKDNMNVGIRIEDAFMAKEVGEAEGSVSGNEAYLATFDYYFNKGTSSFAPFVGAGAGYYSLATIKVNDTDLGADTSGKFGGLLRAGFEYKKFRMAASYNLVPSSKFEIGNQSISSSNGYFLITVGFYLGGGSWKK</sequence>
<dbReference type="EMBL" id="JBHSGN010000138">
    <property type="protein sequence ID" value="MFC4676461.1"/>
    <property type="molecule type" value="Genomic_DNA"/>
</dbReference>
<proteinExistence type="predicted"/>
<dbReference type="RefSeq" id="WP_380000727.1">
    <property type="nucleotide sequence ID" value="NZ_JBHSGN010000138.1"/>
</dbReference>
<name>A0ABV9L3B4_9BACT</name>
<keyword evidence="1" id="KW-0732">Signal</keyword>
<gene>
    <name evidence="2" type="ORF">ACFO6W_22525</name>
</gene>
<dbReference type="SUPFAM" id="SSF56925">
    <property type="entry name" value="OMPA-like"/>
    <property type="match status" value="1"/>
</dbReference>
<reference evidence="3" key="1">
    <citation type="journal article" date="2019" name="Int. J. Syst. Evol. Microbiol.">
        <title>The Global Catalogue of Microorganisms (GCM) 10K type strain sequencing project: providing services to taxonomists for standard genome sequencing and annotation.</title>
        <authorList>
            <consortium name="The Broad Institute Genomics Platform"/>
            <consortium name="The Broad Institute Genome Sequencing Center for Infectious Disease"/>
            <person name="Wu L."/>
            <person name="Ma J."/>
        </authorList>
    </citation>
    <scope>NUCLEOTIDE SEQUENCE [LARGE SCALE GENOMIC DNA]</scope>
    <source>
        <strain evidence="3">CCUG 66188</strain>
    </source>
</reference>
<feature type="signal peptide" evidence="1">
    <location>
        <begin position="1"/>
        <end position="21"/>
    </location>
</feature>
<keyword evidence="3" id="KW-1185">Reference proteome</keyword>
<evidence type="ECO:0008006" key="4">
    <source>
        <dbReference type="Google" id="ProtNLM"/>
    </source>
</evidence>
<protein>
    <recommendedName>
        <fullName evidence="4">Outer membrane protein beta-barrel domain-containing protein</fullName>
    </recommendedName>
</protein>
<evidence type="ECO:0000313" key="3">
    <source>
        <dbReference type="Proteomes" id="UP001596023"/>
    </source>
</evidence>
<evidence type="ECO:0000256" key="1">
    <source>
        <dbReference type="SAM" id="SignalP"/>
    </source>
</evidence>
<evidence type="ECO:0000313" key="2">
    <source>
        <dbReference type="EMBL" id="MFC4676461.1"/>
    </source>
</evidence>
<feature type="chain" id="PRO_5045259554" description="Outer membrane protein beta-barrel domain-containing protein" evidence="1">
    <location>
        <begin position="22"/>
        <end position="188"/>
    </location>
</feature>
<dbReference type="Proteomes" id="UP001596023">
    <property type="component" value="Unassembled WGS sequence"/>
</dbReference>
<organism evidence="2 3">
    <name type="scientific">Dysgonomonas termitidis</name>
    <dbReference type="NCBI Taxonomy" id="1516126"/>
    <lineage>
        <taxon>Bacteria</taxon>
        <taxon>Pseudomonadati</taxon>
        <taxon>Bacteroidota</taxon>
        <taxon>Bacteroidia</taxon>
        <taxon>Bacteroidales</taxon>
        <taxon>Dysgonomonadaceae</taxon>
        <taxon>Dysgonomonas</taxon>
    </lineage>
</organism>
<dbReference type="InterPro" id="IPR011250">
    <property type="entry name" value="OMP/PagP_B-barrel"/>
</dbReference>